<organism evidence="3 4">
    <name type="scientific">Oculimacula yallundae</name>
    <dbReference type="NCBI Taxonomy" id="86028"/>
    <lineage>
        <taxon>Eukaryota</taxon>
        <taxon>Fungi</taxon>
        <taxon>Dikarya</taxon>
        <taxon>Ascomycota</taxon>
        <taxon>Pezizomycotina</taxon>
        <taxon>Leotiomycetes</taxon>
        <taxon>Helotiales</taxon>
        <taxon>Ploettnerulaceae</taxon>
        <taxon>Oculimacula</taxon>
    </lineage>
</organism>
<dbReference type="Gene3D" id="3.40.50.1820">
    <property type="entry name" value="alpha/beta hydrolase"/>
    <property type="match status" value="1"/>
</dbReference>
<name>A0ABR4C1C9_9HELO</name>
<comment type="caution">
    <text evidence="3">The sequence shown here is derived from an EMBL/GenBank/DDBJ whole genome shotgun (WGS) entry which is preliminary data.</text>
</comment>
<evidence type="ECO:0000256" key="1">
    <source>
        <dbReference type="SAM" id="SignalP"/>
    </source>
</evidence>
<feature type="signal peptide" evidence="1">
    <location>
        <begin position="1"/>
        <end position="20"/>
    </location>
</feature>
<accession>A0ABR4C1C9</accession>
<dbReference type="InterPro" id="IPR002018">
    <property type="entry name" value="CarbesteraseB"/>
</dbReference>
<protein>
    <recommendedName>
        <fullName evidence="2">Carboxylesterase type B domain-containing protein</fullName>
    </recommendedName>
</protein>
<evidence type="ECO:0000313" key="3">
    <source>
        <dbReference type="EMBL" id="KAL2063505.1"/>
    </source>
</evidence>
<feature type="chain" id="PRO_5045439197" description="Carboxylesterase type B domain-containing protein" evidence="1">
    <location>
        <begin position="21"/>
        <end position="568"/>
    </location>
</feature>
<evidence type="ECO:0000313" key="4">
    <source>
        <dbReference type="Proteomes" id="UP001595075"/>
    </source>
</evidence>
<feature type="domain" description="Carboxylesterase type B" evidence="2">
    <location>
        <begin position="32"/>
        <end position="538"/>
    </location>
</feature>
<dbReference type="EMBL" id="JAZHXI010000015">
    <property type="protein sequence ID" value="KAL2063505.1"/>
    <property type="molecule type" value="Genomic_DNA"/>
</dbReference>
<dbReference type="Proteomes" id="UP001595075">
    <property type="component" value="Unassembled WGS sequence"/>
</dbReference>
<dbReference type="SUPFAM" id="SSF53474">
    <property type="entry name" value="alpha/beta-Hydrolases"/>
    <property type="match status" value="1"/>
</dbReference>
<evidence type="ECO:0000259" key="2">
    <source>
        <dbReference type="Pfam" id="PF00135"/>
    </source>
</evidence>
<dbReference type="InterPro" id="IPR050309">
    <property type="entry name" value="Type-B_Carboxylest/Lipase"/>
</dbReference>
<reference evidence="3 4" key="1">
    <citation type="journal article" date="2024" name="Commun. Biol.">
        <title>Comparative genomic analysis of thermophilic fungi reveals convergent evolutionary adaptations and gene losses.</title>
        <authorList>
            <person name="Steindorff A.S."/>
            <person name="Aguilar-Pontes M.V."/>
            <person name="Robinson A.J."/>
            <person name="Andreopoulos B."/>
            <person name="LaButti K."/>
            <person name="Kuo A."/>
            <person name="Mondo S."/>
            <person name="Riley R."/>
            <person name="Otillar R."/>
            <person name="Haridas S."/>
            <person name="Lipzen A."/>
            <person name="Grimwood J."/>
            <person name="Schmutz J."/>
            <person name="Clum A."/>
            <person name="Reid I.D."/>
            <person name="Moisan M.C."/>
            <person name="Butler G."/>
            <person name="Nguyen T.T.M."/>
            <person name="Dewar K."/>
            <person name="Conant G."/>
            <person name="Drula E."/>
            <person name="Henrissat B."/>
            <person name="Hansel C."/>
            <person name="Singer S."/>
            <person name="Hutchinson M.I."/>
            <person name="de Vries R.P."/>
            <person name="Natvig D.O."/>
            <person name="Powell A.J."/>
            <person name="Tsang A."/>
            <person name="Grigoriev I.V."/>
        </authorList>
    </citation>
    <scope>NUCLEOTIDE SEQUENCE [LARGE SCALE GENOMIC DNA]</scope>
    <source>
        <strain evidence="3 4">CBS 494.80</strain>
    </source>
</reference>
<dbReference type="Pfam" id="PF00135">
    <property type="entry name" value="COesterase"/>
    <property type="match status" value="1"/>
</dbReference>
<dbReference type="PANTHER" id="PTHR11559">
    <property type="entry name" value="CARBOXYLESTERASE"/>
    <property type="match status" value="1"/>
</dbReference>
<keyword evidence="1" id="KW-0732">Signal</keyword>
<sequence>MMKATLTFVFALLLVSLSIAETYVGVHDLSYGTDVFIGVPFSYKPIRLWPLFAEEMGDFGDILATNATSNRCNEFGSGASSTPGYEDCTYLDIIRPSNPKGAIDKPVIVIANASGSVPEKLLPVYVFFHGGNFNTGDKSEVDGRNLVKASIAHGSPIIYVAVNYRLGILGFPGGQEADTYGALNVGLLDSRLALIWLQKMVPYFGGDPKKVVIGGQGSGADLATYLLLAHEVEIGGPFGSARKEGVSDGLFRGAILHSGSATSSSPIPRSNYTVWQNQLDTIVSTTGCNKSTKPESWQCLQECPIDLLVNASNKVIADSKFINPASVFGPVIDDFLLTDYPSILMKQGKFAKVPVLMGTTTTELVNSVPVYNGFGTDASIIAFLKSNFPYVSDGTLKTLLSYYPVSKYKNIGPPLSGAQWSRVVAILNHLQIFCPANTQALQMSEVTNVFKYRFNAVLQSTPVRPWEGVPQGSDLHYLFPISGTNMTKQSLADLVLMTKFQHSILNFINNLDPSIADAAGTGKWERFTAATQSSVVFERGKSLTTVERFAVDQAVCAFIESKNLEFMR</sequence>
<gene>
    <name evidence="3" type="ORF">VTL71DRAFT_5310</name>
</gene>
<dbReference type="InterPro" id="IPR029058">
    <property type="entry name" value="AB_hydrolase_fold"/>
</dbReference>
<proteinExistence type="predicted"/>
<keyword evidence="4" id="KW-1185">Reference proteome</keyword>